<dbReference type="EMBL" id="BMAW01002650">
    <property type="protein sequence ID" value="GFS79629.1"/>
    <property type="molecule type" value="Genomic_DNA"/>
</dbReference>
<protein>
    <submittedName>
        <fullName evidence="2">Uncharacterized protein</fullName>
    </submittedName>
</protein>
<evidence type="ECO:0000313" key="3">
    <source>
        <dbReference type="Proteomes" id="UP000887013"/>
    </source>
</evidence>
<accession>A0A8X6T6A4</accession>
<evidence type="ECO:0000256" key="1">
    <source>
        <dbReference type="SAM" id="MobiDB-lite"/>
    </source>
</evidence>
<dbReference type="Proteomes" id="UP000887013">
    <property type="component" value="Unassembled WGS sequence"/>
</dbReference>
<reference evidence="2" key="1">
    <citation type="submission" date="2020-08" db="EMBL/GenBank/DDBJ databases">
        <title>Multicomponent nature underlies the extraordinary mechanical properties of spider dragline silk.</title>
        <authorList>
            <person name="Kono N."/>
            <person name="Nakamura H."/>
            <person name="Mori M."/>
            <person name="Yoshida Y."/>
            <person name="Ohtoshi R."/>
            <person name="Malay A.D."/>
            <person name="Moran D.A.P."/>
            <person name="Tomita M."/>
            <person name="Numata K."/>
            <person name="Arakawa K."/>
        </authorList>
    </citation>
    <scope>NUCLEOTIDE SEQUENCE</scope>
</reference>
<evidence type="ECO:0000313" key="2">
    <source>
        <dbReference type="EMBL" id="GFS79629.1"/>
    </source>
</evidence>
<dbReference type="AlphaFoldDB" id="A0A8X6T6A4"/>
<organism evidence="2 3">
    <name type="scientific">Nephila pilipes</name>
    <name type="common">Giant wood spider</name>
    <name type="synonym">Nephila maculata</name>
    <dbReference type="NCBI Taxonomy" id="299642"/>
    <lineage>
        <taxon>Eukaryota</taxon>
        <taxon>Metazoa</taxon>
        <taxon>Ecdysozoa</taxon>
        <taxon>Arthropoda</taxon>
        <taxon>Chelicerata</taxon>
        <taxon>Arachnida</taxon>
        <taxon>Araneae</taxon>
        <taxon>Araneomorphae</taxon>
        <taxon>Entelegynae</taxon>
        <taxon>Araneoidea</taxon>
        <taxon>Nephilidae</taxon>
        <taxon>Nephila</taxon>
    </lineage>
</organism>
<feature type="region of interest" description="Disordered" evidence="1">
    <location>
        <begin position="1"/>
        <end position="31"/>
    </location>
</feature>
<comment type="caution">
    <text evidence="2">The sequence shown here is derived from an EMBL/GenBank/DDBJ whole genome shotgun (WGS) entry which is preliminary data.</text>
</comment>
<keyword evidence="3" id="KW-1185">Reference proteome</keyword>
<name>A0A8X6T6A4_NEPPI</name>
<gene>
    <name evidence="2" type="ORF">NPIL_610371</name>
</gene>
<proteinExistence type="predicted"/>
<sequence length="137" mass="15601">MPRRKRPPPKRYPCDSEEEEITEPLQSEEQTKCNEIQEISRALANVTGNQMHFENCIALAGKFPNSDFETNLETNKMELEKAKIKTAEILDKLDLLLPCPVQNCPTHPKIAKKRALDKNNGENSTFILPKRLPSSLN</sequence>